<proteinExistence type="predicted"/>
<dbReference type="OrthoDB" id="295078at2759"/>
<feature type="region of interest" description="Disordered" evidence="2">
    <location>
        <begin position="34"/>
        <end position="64"/>
    </location>
</feature>
<evidence type="ECO:0000256" key="1">
    <source>
        <dbReference type="SAM" id="Coils"/>
    </source>
</evidence>
<feature type="coiled-coil region" evidence="1">
    <location>
        <begin position="112"/>
        <end position="213"/>
    </location>
</feature>
<organism evidence="3 4">
    <name type="scientific">Acanthocheilonema viteae</name>
    <name type="common">Filarial nematode worm</name>
    <name type="synonym">Dipetalonema viteae</name>
    <dbReference type="NCBI Taxonomy" id="6277"/>
    <lineage>
        <taxon>Eukaryota</taxon>
        <taxon>Metazoa</taxon>
        <taxon>Ecdysozoa</taxon>
        <taxon>Nematoda</taxon>
        <taxon>Chromadorea</taxon>
        <taxon>Rhabditida</taxon>
        <taxon>Spirurina</taxon>
        <taxon>Spiruromorpha</taxon>
        <taxon>Filarioidea</taxon>
        <taxon>Onchocercidae</taxon>
        <taxon>Acanthocheilonema</taxon>
    </lineage>
</organism>
<dbReference type="EMBL" id="UPTC01003633">
    <property type="protein sequence ID" value="VBB34526.1"/>
    <property type="molecule type" value="Genomic_DNA"/>
</dbReference>
<feature type="region of interest" description="Disordered" evidence="2">
    <location>
        <begin position="286"/>
        <end position="312"/>
    </location>
</feature>
<dbReference type="AlphaFoldDB" id="A0A498SQ78"/>
<gene>
    <name evidence="3" type="ORF">NAV_LOCUS9317</name>
</gene>
<dbReference type="Proteomes" id="UP000276991">
    <property type="component" value="Unassembled WGS sequence"/>
</dbReference>
<dbReference type="STRING" id="6277.A0A498SQ78"/>
<evidence type="ECO:0000313" key="3">
    <source>
        <dbReference type="EMBL" id="VBB34526.1"/>
    </source>
</evidence>
<keyword evidence="4" id="KW-1185">Reference proteome</keyword>
<name>A0A498SQ78_ACAVI</name>
<feature type="non-terminal residue" evidence="3">
    <location>
        <position position="1"/>
    </location>
</feature>
<keyword evidence="1" id="KW-0175">Coiled coil</keyword>
<reference evidence="3 4" key="1">
    <citation type="submission" date="2018-08" db="EMBL/GenBank/DDBJ databases">
        <authorList>
            <person name="Laetsch R D."/>
            <person name="Stevens L."/>
            <person name="Kumar S."/>
            <person name="Blaxter L. M."/>
        </authorList>
    </citation>
    <scope>NUCLEOTIDE SEQUENCE [LARGE SCALE GENOMIC DNA]</scope>
</reference>
<protein>
    <submittedName>
        <fullName evidence="3">Uncharacterized protein</fullName>
    </submittedName>
</protein>
<evidence type="ECO:0000313" key="4">
    <source>
        <dbReference type="Proteomes" id="UP000276991"/>
    </source>
</evidence>
<feature type="compositionally biased region" description="Polar residues" evidence="2">
    <location>
        <begin position="301"/>
        <end position="312"/>
    </location>
</feature>
<evidence type="ECO:0000256" key="2">
    <source>
        <dbReference type="SAM" id="MobiDB-lite"/>
    </source>
</evidence>
<sequence>KYVSNRVLENDTSKTCLERRSTLSNFNLQLNNTSVSDSQEATTPNDKIPQQQQQQSSTMVPQSARQRLAKLTATLIGTINAESSDAIGPSDSSGCITIKELEDQLMGVRIREADTVAELKEMRQKVMELETQNHVCTNQLKRQDEEMKRLREEKNDILQCQKELSDQIKEERRKAIEVESELKERAVMERLKYSEAMQHIADLKQTITHLELKKAEKWTHTQLRGSSVCDLDDDSSTGAIGSHVSGDAVSITSDELTTLIADMQVRIPEFSDETVMLMKENGISQNLSNDRRMLEEDGNDTTDSGFQTSDTS</sequence>
<feature type="compositionally biased region" description="Polar residues" evidence="2">
    <location>
        <begin position="34"/>
        <end position="49"/>
    </location>
</feature>
<accession>A0A498SQ78</accession>